<proteinExistence type="predicted"/>
<keyword evidence="1" id="KW-0472">Membrane</keyword>
<dbReference type="EMBL" id="CCAE010000058">
    <property type="protein sequence ID" value="CDN89951.1"/>
    <property type="molecule type" value="Genomic_DNA"/>
</dbReference>
<dbReference type="AlphaFoldDB" id="A0A1L1PZC3"/>
<accession>A0A1L1PZC3</accession>
<evidence type="ECO:0008006" key="4">
    <source>
        <dbReference type="Google" id="ProtNLM"/>
    </source>
</evidence>
<protein>
    <recommendedName>
        <fullName evidence="4">DUF3185 domain-containing protein</fullName>
    </recommendedName>
</protein>
<feature type="transmembrane region" description="Helical" evidence="1">
    <location>
        <begin position="7"/>
        <end position="27"/>
    </location>
</feature>
<evidence type="ECO:0000313" key="3">
    <source>
        <dbReference type="Proteomes" id="UP000028878"/>
    </source>
</evidence>
<name>A0A1L1PZC3_HYDIT</name>
<dbReference type="Proteomes" id="UP000028878">
    <property type="component" value="Unassembled WGS sequence"/>
</dbReference>
<keyword evidence="1" id="KW-0812">Transmembrane</keyword>
<organism evidence="2 3">
    <name type="scientific">Hydrogenophaga intermedia</name>
    <dbReference type="NCBI Taxonomy" id="65786"/>
    <lineage>
        <taxon>Bacteria</taxon>
        <taxon>Pseudomonadati</taxon>
        <taxon>Pseudomonadota</taxon>
        <taxon>Betaproteobacteria</taxon>
        <taxon>Burkholderiales</taxon>
        <taxon>Comamonadaceae</taxon>
        <taxon>Hydrogenophaga</taxon>
    </lineage>
</organism>
<dbReference type="RefSeq" id="WP_009520602.1">
    <property type="nucleotide sequence ID" value="NZ_CCAE010000058.1"/>
</dbReference>
<keyword evidence="3" id="KW-1185">Reference proteome</keyword>
<reference evidence="3" key="2">
    <citation type="submission" date="2014-11" db="EMBL/GenBank/DDBJ databases">
        <title>Draft genome sequence of Hydrogenophaga intermedia S1.</title>
        <authorList>
            <person name="Gan H.M."/>
            <person name="Chew T.H."/>
            <person name="Stolz A."/>
        </authorList>
    </citation>
    <scope>NUCLEOTIDE SEQUENCE [LARGE SCALE GENOMIC DNA]</scope>
    <source>
        <strain evidence="3">S1</strain>
    </source>
</reference>
<gene>
    <name evidence="2" type="ORF">BN948_04391</name>
</gene>
<sequence>MNLAKVVGIVLIVAGAIGLVMGSFSYTKDTEAVKLGPVELSVKQKETINVPVWAGIGAIAVGVVLLVMGGRKG</sequence>
<reference evidence="3" key="1">
    <citation type="submission" date="2014-02" db="EMBL/GenBank/DDBJ databases">
        <authorList>
            <person name="Gan H."/>
        </authorList>
    </citation>
    <scope>NUCLEOTIDE SEQUENCE [LARGE SCALE GENOMIC DNA]</scope>
    <source>
        <strain evidence="3">S1</strain>
    </source>
</reference>
<evidence type="ECO:0000313" key="2">
    <source>
        <dbReference type="EMBL" id="CDN89951.1"/>
    </source>
</evidence>
<evidence type="ECO:0000256" key="1">
    <source>
        <dbReference type="SAM" id="Phobius"/>
    </source>
</evidence>
<feature type="transmembrane region" description="Helical" evidence="1">
    <location>
        <begin position="47"/>
        <end position="68"/>
    </location>
</feature>
<keyword evidence="1" id="KW-1133">Transmembrane helix</keyword>